<dbReference type="InterPro" id="IPR013702">
    <property type="entry name" value="FIST_domain_N"/>
</dbReference>
<evidence type="ECO:0000313" key="3">
    <source>
        <dbReference type="Proteomes" id="UP000295504"/>
    </source>
</evidence>
<protein>
    <submittedName>
        <fullName evidence="2">FIST-like protein</fullName>
    </submittedName>
</protein>
<dbReference type="OrthoDB" id="9805474at2"/>
<keyword evidence="3" id="KW-1185">Reference proteome</keyword>
<dbReference type="Pfam" id="PF08495">
    <property type="entry name" value="FIST"/>
    <property type="match status" value="1"/>
</dbReference>
<reference evidence="2 3" key="1">
    <citation type="submission" date="2019-03" db="EMBL/GenBank/DDBJ databases">
        <title>Genomic Encyclopedia of Type Strains, Phase IV (KMG-IV): sequencing the most valuable type-strain genomes for metagenomic binning, comparative biology and taxonomic classification.</title>
        <authorList>
            <person name="Goeker M."/>
        </authorList>
    </citation>
    <scope>NUCLEOTIDE SEQUENCE [LARGE SCALE GENOMIC DNA]</scope>
    <source>
        <strain evidence="2 3">DSM 100013</strain>
    </source>
</reference>
<feature type="domain" description="FIST" evidence="1">
    <location>
        <begin position="33"/>
        <end position="195"/>
    </location>
</feature>
<dbReference type="AlphaFoldDB" id="A0A4R2TVD8"/>
<proteinExistence type="predicted"/>
<dbReference type="EMBL" id="SLYC01000025">
    <property type="protein sequence ID" value="TCQ01599.1"/>
    <property type="molecule type" value="Genomic_DNA"/>
</dbReference>
<gene>
    <name evidence="2" type="ORF">EDD79_10256</name>
</gene>
<comment type="caution">
    <text evidence="2">The sequence shown here is derived from an EMBL/GenBank/DDBJ whole genome shotgun (WGS) entry which is preliminary data.</text>
</comment>
<evidence type="ECO:0000259" key="1">
    <source>
        <dbReference type="Pfam" id="PF08495"/>
    </source>
</evidence>
<sequence length="200" mass="21961">MKQEIINVNNLEDIKHFLSQKNIYMEAQKSKSTLVQVYSSNNDITWYTSVVECILGIIPNVYIVGASTVGEIIKGKTSRGETVIALSFFELTEIKVIAEDCSKKDEADCGFDLGKQLESIKNRIAGIQLLTTPLSINTEKLLKGLRSYTKKTSVFGGGAGDYYATSNTIVIAGRDKLKKGIVAVAYIGEDLLIETCMYLG</sequence>
<accession>A0A4R2TVD8</accession>
<evidence type="ECO:0000313" key="2">
    <source>
        <dbReference type="EMBL" id="TCQ01599.1"/>
    </source>
</evidence>
<organism evidence="2 3">
    <name type="scientific">Serpentinicella alkaliphila</name>
    <dbReference type="NCBI Taxonomy" id="1734049"/>
    <lineage>
        <taxon>Bacteria</taxon>
        <taxon>Bacillati</taxon>
        <taxon>Bacillota</taxon>
        <taxon>Clostridia</taxon>
        <taxon>Peptostreptococcales</taxon>
        <taxon>Natronincolaceae</taxon>
        <taxon>Serpentinicella</taxon>
    </lineage>
</organism>
<name>A0A4R2TVD8_9FIRM</name>
<dbReference type="Proteomes" id="UP000295504">
    <property type="component" value="Unassembled WGS sequence"/>
</dbReference>
<dbReference type="RefSeq" id="WP_132848836.1">
    <property type="nucleotide sequence ID" value="NZ_CP058648.1"/>
</dbReference>